<name>A0A803L1H9_CHEQI</name>
<keyword evidence="1" id="KW-0862">Zinc</keyword>
<dbReference type="InterPro" id="IPR001878">
    <property type="entry name" value="Znf_CCHC"/>
</dbReference>
<organism evidence="3 4">
    <name type="scientific">Chenopodium quinoa</name>
    <name type="common">Quinoa</name>
    <dbReference type="NCBI Taxonomy" id="63459"/>
    <lineage>
        <taxon>Eukaryota</taxon>
        <taxon>Viridiplantae</taxon>
        <taxon>Streptophyta</taxon>
        <taxon>Embryophyta</taxon>
        <taxon>Tracheophyta</taxon>
        <taxon>Spermatophyta</taxon>
        <taxon>Magnoliopsida</taxon>
        <taxon>eudicotyledons</taxon>
        <taxon>Gunneridae</taxon>
        <taxon>Pentapetalae</taxon>
        <taxon>Caryophyllales</taxon>
        <taxon>Chenopodiaceae</taxon>
        <taxon>Chenopodioideae</taxon>
        <taxon>Atripliceae</taxon>
        <taxon>Chenopodium</taxon>
    </lineage>
</organism>
<feature type="domain" description="CCHC-type" evidence="2">
    <location>
        <begin position="266"/>
        <end position="279"/>
    </location>
</feature>
<dbReference type="Gene3D" id="4.10.60.10">
    <property type="entry name" value="Zinc finger, CCHC-type"/>
    <property type="match status" value="3"/>
</dbReference>
<evidence type="ECO:0000313" key="3">
    <source>
        <dbReference type="EnsemblPlants" id="AUR62005717-RA:cds"/>
    </source>
</evidence>
<feature type="domain" description="CCHC-type" evidence="2">
    <location>
        <begin position="16"/>
        <end position="29"/>
    </location>
</feature>
<dbReference type="AlphaFoldDB" id="A0A803L1H9"/>
<dbReference type="SMART" id="SM00343">
    <property type="entry name" value="ZnF_C2HC"/>
    <property type="match status" value="3"/>
</dbReference>
<reference evidence="3" key="2">
    <citation type="submission" date="2021-03" db="UniProtKB">
        <authorList>
            <consortium name="EnsemblPlants"/>
        </authorList>
    </citation>
    <scope>IDENTIFICATION</scope>
</reference>
<dbReference type="Proteomes" id="UP000596660">
    <property type="component" value="Unplaced"/>
</dbReference>
<protein>
    <recommendedName>
        <fullName evidence="2">CCHC-type domain-containing protein</fullName>
    </recommendedName>
</protein>
<keyword evidence="1" id="KW-0479">Metal-binding</keyword>
<reference evidence="3" key="1">
    <citation type="journal article" date="2017" name="Nature">
        <title>The genome of Chenopodium quinoa.</title>
        <authorList>
            <person name="Jarvis D.E."/>
            <person name="Ho Y.S."/>
            <person name="Lightfoot D.J."/>
            <person name="Schmoeckel S.M."/>
            <person name="Li B."/>
            <person name="Borm T.J.A."/>
            <person name="Ohyanagi H."/>
            <person name="Mineta K."/>
            <person name="Michell C.T."/>
            <person name="Saber N."/>
            <person name="Kharbatia N.M."/>
            <person name="Rupper R.R."/>
            <person name="Sharp A.R."/>
            <person name="Dally N."/>
            <person name="Boughton B.A."/>
            <person name="Woo Y.H."/>
            <person name="Gao G."/>
            <person name="Schijlen E.G.W.M."/>
            <person name="Guo X."/>
            <person name="Momin A.A."/>
            <person name="Negrao S."/>
            <person name="Al-Babili S."/>
            <person name="Gehring C."/>
            <person name="Roessner U."/>
            <person name="Jung C."/>
            <person name="Murphy K."/>
            <person name="Arold S.T."/>
            <person name="Gojobori T."/>
            <person name="van der Linden C.G."/>
            <person name="van Loo E.N."/>
            <person name="Jellen E.N."/>
            <person name="Maughan P.J."/>
            <person name="Tester M."/>
        </authorList>
    </citation>
    <scope>NUCLEOTIDE SEQUENCE [LARGE SCALE GENOMIC DNA]</scope>
    <source>
        <strain evidence="3">cv. PI 614886</strain>
    </source>
</reference>
<dbReference type="SUPFAM" id="SSF57756">
    <property type="entry name" value="Retrovirus zinc finger-like domains"/>
    <property type="match status" value="3"/>
</dbReference>
<dbReference type="EnsemblPlants" id="AUR62005717-RA">
    <property type="protein sequence ID" value="AUR62005717-RA:cds"/>
    <property type="gene ID" value="AUR62005717"/>
</dbReference>
<evidence type="ECO:0000256" key="1">
    <source>
        <dbReference type="PROSITE-ProRule" id="PRU00047"/>
    </source>
</evidence>
<dbReference type="PROSITE" id="PS50158">
    <property type="entry name" value="ZF_CCHC"/>
    <property type="match status" value="3"/>
</dbReference>
<accession>A0A803L1H9</accession>
<evidence type="ECO:0000259" key="2">
    <source>
        <dbReference type="PROSITE" id="PS50158"/>
    </source>
</evidence>
<dbReference type="GO" id="GO:0003676">
    <property type="term" value="F:nucleic acid binding"/>
    <property type="evidence" value="ECO:0007669"/>
    <property type="project" value="InterPro"/>
</dbReference>
<sequence>MIVVTPEQAALAKKVCFKCQGMGHIARDCGNKVTVSKKEHRMLLAYLDQEEKEKESTCLLNTEEEFDFEEFEGQEKITPEPEHHHIERFEKQEKEKKISYFKERKSFFNGEGSNINSNNSNNEGKMIVVTPEQAALAKKVCFKCQGMGHIARDCGNKVTVSKKEHRMLLAYLDQEEKEKESTCLLNTEEEFDFEEFEGQEKITPEPEHHHIERFEKQEKEKKISYFKERKSFFNGEGSNINSNNSNNEGKMIVVTPEQAALAKKVCFKCQGMGHIARDCGNKVTVSKKEHRMLLAYLDQEEKEKESTCLLNTEEEFDFEEFEGQEKITPEPEHHHI</sequence>
<dbReference type="Gramene" id="AUR62005717-RA">
    <property type="protein sequence ID" value="AUR62005717-RA:cds"/>
    <property type="gene ID" value="AUR62005717"/>
</dbReference>
<feature type="domain" description="CCHC-type" evidence="2">
    <location>
        <begin position="141"/>
        <end position="154"/>
    </location>
</feature>
<dbReference type="InterPro" id="IPR051714">
    <property type="entry name" value="Znf_CCHC_NABP"/>
</dbReference>
<keyword evidence="1" id="KW-0863">Zinc-finger</keyword>
<keyword evidence="4" id="KW-1185">Reference proteome</keyword>
<proteinExistence type="predicted"/>
<dbReference type="InterPro" id="IPR036875">
    <property type="entry name" value="Znf_CCHC_sf"/>
</dbReference>
<evidence type="ECO:0000313" key="4">
    <source>
        <dbReference type="Proteomes" id="UP000596660"/>
    </source>
</evidence>
<dbReference type="PANTHER" id="PTHR23002">
    <property type="entry name" value="ZINC FINGER CCHC DOMAIN CONTAINING PROTEIN"/>
    <property type="match status" value="1"/>
</dbReference>
<dbReference type="Pfam" id="PF00098">
    <property type="entry name" value="zf-CCHC"/>
    <property type="match status" value="3"/>
</dbReference>
<dbReference type="GO" id="GO:0008270">
    <property type="term" value="F:zinc ion binding"/>
    <property type="evidence" value="ECO:0007669"/>
    <property type="project" value="UniProtKB-KW"/>
</dbReference>